<dbReference type="GO" id="GO:0006446">
    <property type="term" value="P:regulation of translational initiation"/>
    <property type="evidence" value="ECO:0007669"/>
    <property type="project" value="TreeGrafter"/>
</dbReference>
<dbReference type="PANTHER" id="PTHR16301">
    <property type="entry name" value="IMPACT-RELATED"/>
    <property type="match status" value="1"/>
</dbReference>
<organism evidence="4 5">
    <name type="scientific">Candidatus Fimadaptatus faecigallinarum</name>
    <dbReference type="NCBI Taxonomy" id="2840814"/>
    <lineage>
        <taxon>Bacteria</taxon>
        <taxon>Bacillati</taxon>
        <taxon>Bacillota</taxon>
        <taxon>Clostridia</taxon>
        <taxon>Eubacteriales</taxon>
        <taxon>Candidatus Fimadaptatus</taxon>
    </lineage>
</organism>
<dbReference type="AlphaFoldDB" id="A0A9D1LQN5"/>
<reference evidence="4" key="2">
    <citation type="journal article" date="2021" name="PeerJ">
        <title>Extensive microbial diversity within the chicken gut microbiome revealed by metagenomics and culture.</title>
        <authorList>
            <person name="Gilroy R."/>
            <person name="Ravi A."/>
            <person name="Getino M."/>
            <person name="Pursley I."/>
            <person name="Horton D.L."/>
            <person name="Alikhan N.F."/>
            <person name="Baker D."/>
            <person name="Gharbi K."/>
            <person name="Hall N."/>
            <person name="Watson M."/>
            <person name="Adriaenssens E.M."/>
            <person name="Foster-Nyarko E."/>
            <person name="Jarju S."/>
            <person name="Secka A."/>
            <person name="Antonio M."/>
            <person name="Oren A."/>
            <person name="Chaudhuri R.R."/>
            <person name="La Ragione R."/>
            <person name="Hildebrand F."/>
            <person name="Pallen M.J."/>
        </authorList>
    </citation>
    <scope>NUCLEOTIDE SEQUENCE</scope>
    <source>
        <strain evidence="4">ChiSxjej2B14-8506</strain>
    </source>
</reference>
<comment type="similarity">
    <text evidence="1">Belongs to the IMPACT family.</text>
</comment>
<dbReference type="SUPFAM" id="SSF54980">
    <property type="entry name" value="EF-G C-terminal domain-like"/>
    <property type="match status" value="1"/>
</dbReference>
<dbReference type="InterPro" id="IPR015269">
    <property type="entry name" value="UPF0029_Impact_C"/>
</dbReference>
<dbReference type="Proteomes" id="UP000824123">
    <property type="component" value="Unassembled WGS sequence"/>
</dbReference>
<dbReference type="GO" id="GO:0005737">
    <property type="term" value="C:cytoplasm"/>
    <property type="evidence" value="ECO:0007669"/>
    <property type="project" value="TreeGrafter"/>
</dbReference>
<feature type="domain" description="Impact N-terminal" evidence="2">
    <location>
        <begin position="13"/>
        <end position="114"/>
    </location>
</feature>
<dbReference type="InterPro" id="IPR015796">
    <property type="entry name" value="Impact_YigZ-like"/>
</dbReference>
<dbReference type="InterPro" id="IPR036956">
    <property type="entry name" value="Impact_N_sf"/>
</dbReference>
<comment type="caution">
    <text evidence="4">The sequence shown here is derived from an EMBL/GenBank/DDBJ whole genome shotgun (WGS) entry which is preliminary data.</text>
</comment>
<dbReference type="SUPFAM" id="SSF54211">
    <property type="entry name" value="Ribosomal protein S5 domain 2-like"/>
    <property type="match status" value="1"/>
</dbReference>
<evidence type="ECO:0000313" key="5">
    <source>
        <dbReference type="Proteomes" id="UP000824123"/>
    </source>
</evidence>
<dbReference type="PROSITE" id="PS00910">
    <property type="entry name" value="UPF0029"/>
    <property type="match status" value="1"/>
</dbReference>
<evidence type="ECO:0000313" key="4">
    <source>
        <dbReference type="EMBL" id="HIU46278.1"/>
    </source>
</evidence>
<evidence type="ECO:0000256" key="1">
    <source>
        <dbReference type="ARBA" id="ARBA00007665"/>
    </source>
</evidence>
<dbReference type="Pfam" id="PF01205">
    <property type="entry name" value="Impact_N"/>
    <property type="match status" value="1"/>
</dbReference>
<accession>A0A9D1LQN5</accession>
<dbReference type="PANTHER" id="PTHR16301:SF20">
    <property type="entry name" value="IMPACT FAMILY MEMBER YIGZ"/>
    <property type="match status" value="1"/>
</dbReference>
<sequence>MLRRDEDEFIINKSRFIGHAAPCTSEQQALDFIAEMRAKYKDASHNCYAYVIGRNKGIMRYSDDGEPGGTAGLPMMEVLKNRDVTDLCVVVTRYFGGILLGAGGLVRAYTQGAVVALNAARVVTMHPSCTYLLDIAYNQLGRLEHWIKDTPYRLDGRDFAASVTCQITLKAADAPAFEAEIARLFDGRCEPVLIEEQFMAWDEGDGA</sequence>
<dbReference type="Gene3D" id="3.30.70.240">
    <property type="match status" value="1"/>
</dbReference>
<feature type="domain" description="UPF0029" evidence="3">
    <location>
        <begin position="134"/>
        <end position="188"/>
    </location>
</feature>
<dbReference type="InterPro" id="IPR001498">
    <property type="entry name" value="Impact_N"/>
</dbReference>
<dbReference type="Gene3D" id="3.30.230.30">
    <property type="entry name" value="Impact, N-terminal domain"/>
    <property type="match status" value="1"/>
</dbReference>
<dbReference type="EMBL" id="DVNK01000025">
    <property type="protein sequence ID" value="HIU46278.1"/>
    <property type="molecule type" value="Genomic_DNA"/>
</dbReference>
<proteinExistence type="inferred from homology"/>
<protein>
    <submittedName>
        <fullName evidence="4">YigZ family protein</fullName>
    </submittedName>
</protein>
<evidence type="ECO:0000259" key="3">
    <source>
        <dbReference type="Pfam" id="PF09186"/>
    </source>
</evidence>
<dbReference type="InterPro" id="IPR035647">
    <property type="entry name" value="EFG_III/V"/>
</dbReference>
<reference evidence="4" key="1">
    <citation type="submission" date="2020-10" db="EMBL/GenBank/DDBJ databases">
        <authorList>
            <person name="Gilroy R."/>
        </authorList>
    </citation>
    <scope>NUCLEOTIDE SEQUENCE</scope>
    <source>
        <strain evidence="4">ChiSxjej2B14-8506</strain>
    </source>
</reference>
<dbReference type="InterPro" id="IPR020569">
    <property type="entry name" value="UPF0029_Impact_CS"/>
</dbReference>
<dbReference type="Pfam" id="PF09186">
    <property type="entry name" value="DUF1949"/>
    <property type="match status" value="1"/>
</dbReference>
<evidence type="ECO:0000259" key="2">
    <source>
        <dbReference type="Pfam" id="PF01205"/>
    </source>
</evidence>
<name>A0A9D1LQN5_9FIRM</name>
<dbReference type="InterPro" id="IPR020568">
    <property type="entry name" value="Ribosomal_Su5_D2-typ_SF"/>
</dbReference>
<dbReference type="NCBIfam" id="TIGR00257">
    <property type="entry name" value="IMPACT_YIGZ"/>
    <property type="match status" value="1"/>
</dbReference>
<gene>
    <name evidence="4" type="ORF">IAC59_03350</name>
</gene>
<dbReference type="InterPro" id="IPR023582">
    <property type="entry name" value="Impact"/>
</dbReference>